<organism evidence="1">
    <name type="scientific">Vibrio cholerae serotype O1 biovar El Tor</name>
    <dbReference type="NCBI Taxonomy" id="686"/>
    <lineage>
        <taxon>Bacteria</taxon>
        <taxon>Pseudomonadati</taxon>
        <taxon>Pseudomonadota</taxon>
        <taxon>Gammaproteobacteria</taxon>
        <taxon>Vibrionales</taxon>
        <taxon>Vibrionaceae</taxon>
        <taxon>Vibrio</taxon>
    </lineage>
</organism>
<name>A0A1Z2R962_VIBCE</name>
<sequence>MPTDNRKNLERAAKINCTLPQLRKLNVQFLNIKYRCGRLKGYETCQFKLGTFDDFINWIADQGGYRTSPHGHAYHVSRIRDQGDYAYNNIRWCSHQENLKETAHFWLVTDLLTSRQELFQGNLADKLKELFDVSGYGAYKAAESGRLYKNRFKIDKLSI</sequence>
<accession>A0A1Z2R962</accession>
<dbReference type="AlphaFoldDB" id="A0A1Z2R962"/>
<reference evidence="1" key="1">
    <citation type="journal article" date="2017" name="PLoS Genet.">
        <title>A highly specific phage defense system is a conserved feature of the Vibrio cholerae mobilome.</title>
        <authorList>
            <person name="O'Hara B.J."/>
            <person name="Barth Z.K."/>
            <person name="McKitterick A.C."/>
            <person name="Seed K.D."/>
        </authorList>
    </citation>
    <scope>NUCLEOTIDE SEQUENCE</scope>
    <source>
        <strain evidence="1">KS39</strain>
    </source>
</reference>
<protein>
    <submittedName>
        <fullName evidence="1">Uncharacterized protein</fullName>
    </submittedName>
</protein>
<dbReference type="EMBL" id="MF176135">
    <property type="protein sequence ID" value="ASA40223.1"/>
    <property type="molecule type" value="Genomic_DNA"/>
</dbReference>
<proteinExistence type="predicted"/>
<evidence type="ECO:0000313" key="1">
    <source>
        <dbReference type="EMBL" id="ASA40223.1"/>
    </source>
</evidence>